<protein>
    <submittedName>
        <fullName evidence="1">Uncharacterized protein</fullName>
    </submittedName>
</protein>
<dbReference type="RefSeq" id="WP_128956977.1">
    <property type="nucleotide sequence ID" value="NZ_RKMK01000055.1"/>
</dbReference>
<name>A0A4Q0Q895_9BRAD</name>
<dbReference type="EMBL" id="RKMK01000055">
    <property type="protein sequence ID" value="RXG85687.1"/>
    <property type="molecule type" value="Genomic_DNA"/>
</dbReference>
<sequence length="119" mass="13623">MRSARFAGKAGSKISWSLQFGFSLKDEPVRKRYRELERKNSEAARHHSASHELWWRIAHTLTKLGRTFSEAEIAAASGSELASFGNDWLRQRLLRAANAKPPISKANIVRYLRVDWARS</sequence>
<evidence type="ECO:0000313" key="2">
    <source>
        <dbReference type="Proteomes" id="UP000290174"/>
    </source>
</evidence>
<comment type="caution">
    <text evidence="1">The sequence shown here is derived from an EMBL/GenBank/DDBJ whole genome shotgun (WGS) entry which is preliminary data.</text>
</comment>
<dbReference type="Proteomes" id="UP000290174">
    <property type="component" value="Unassembled WGS sequence"/>
</dbReference>
<evidence type="ECO:0000313" key="1">
    <source>
        <dbReference type="EMBL" id="RXG85687.1"/>
    </source>
</evidence>
<gene>
    <name evidence="1" type="ORF">EAS61_35495</name>
</gene>
<proteinExistence type="predicted"/>
<accession>A0A4Q0Q895</accession>
<dbReference type="AlphaFoldDB" id="A0A4Q0Q895"/>
<organism evidence="1 2">
    <name type="scientific">Bradyrhizobium zhanjiangense</name>
    <dbReference type="NCBI Taxonomy" id="1325107"/>
    <lineage>
        <taxon>Bacteria</taxon>
        <taxon>Pseudomonadati</taxon>
        <taxon>Pseudomonadota</taxon>
        <taxon>Alphaproteobacteria</taxon>
        <taxon>Hyphomicrobiales</taxon>
        <taxon>Nitrobacteraceae</taxon>
        <taxon>Bradyrhizobium</taxon>
    </lineage>
</organism>
<reference evidence="1 2" key="1">
    <citation type="submission" date="2018-11" db="EMBL/GenBank/DDBJ databases">
        <title>Bradyrhizobium sp. nov., isolated from effective nodules of peanut in China.</title>
        <authorList>
            <person name="Li Y."/>
        </authorList>
    </citation>
    <scope>NUCLEOTIDE SEQUENCE [LARGE SCALE GENOMIC DNA]</scope>
    <source>
        <strain evidence="1 2">CCBAU 51770</strain>
    </source>
</reference>